<sequence length="119" mass="13737">MQMRHLISTKSVTTGLVANQPDQPDLNDEGLATRMQLKVATIRSWRCRNPQKLPQCGVKIGRNWLYDKAEVERWISDQRQCSTTKRLPIASNDQCGLKRKTGRPRKHEPAKAKLRERES</sequence>
<evidence type="ECO:0000256" key="1">
    <source>
        <dbReference type="SAM" id="MobiDB-lite"/>
    </source>
</evidence>
<dbReference type="InterPro" id="IPR009061">
    <property type="entry name" value="DNA-bd_dom_put_sf"/>
</dbReference>
<keyword evidence="3" id="KW-0238">DNA-binding</keyword>
<dbReference type="AlphaFoldDB" id="A0A4R5W234"/>
<dbReference type="EMBL" id="SMYL01000003">
    <property type="protein sequence ID" value="TDK66435.1"/>
    <property type="molecule type" value="Genomic_DNA"/>
</dbReference>
<feature type="region of interest" description="Disordered" evidence="1">
    <location>
        <begin position="92"/>
        <end position="119"/>
    </location>
</feature>
<dbReference type="GO" id="GO:0003677">
    <property type="term" value="F:DNA binding"/>
    <property type="evidence" value="ECO:0007669"/>
    <property type="project" value="UniProtKB-KW"/>
</dbReference>
<feature type="compositionally biased region" description="Basic and acidic residues" evidence="1">
    <location>
        <begin position="107"/>
        <end position="119"/>
    </location>
</feature>
<dbReference type="Gene3D" id="1.10.10.10">
    <property type="entry name" value="Winged helix-like DNA-binding domain superfamily/Winged helix DNA-binding domain"/>
    <property type="match status" value="1"/>
</dbReference>
<dbReference type="InterPro" id="IPR036388">
    <property type="entry name" value="WH-like_DNA-bd_sf"/>
</dbReference>
<keyword evidence="4" id="KW-1185">Reference proteome</keyword>
<dbReference type="Proteomes" id="UP000294829">
    <property type="component" value="Unassembled WGS sequence"/>
</dbReference>
<dbReference type="InterPro" id="IPR041657">
    <property type="entry name" value="HTH_17"/>
</dbReference>
<evidence type="ECO:0000259" key="2">
    <source>
        <dbReference type="Pfam" id="PF12728"/>
    </source>
</evidence>
<protein>
    <submittedName>
        <fullName evidence="3">DNA-binding protein</fullName>
    </submittedName>
</protein>
<feature type="domain" description="Helix-turn-helix" evidence="2">
    <location>
        <begin position="32"/>
        <end position="78"/>
    </location>
</feature>
<evidence type="ECO:0000313" key="3">
    <source>
        <dbReference type="EMBL" id="TDK66435.1"/>
    </source>
</evidence>
<dbReference type="Pfam" id="PF12728">
    <property type="entry name" value="HTH_17"/>
    <property type="match status" value="1"/>
</dbReference>
<proteinExistence type="predicted"/>
<reference evidence="3 4" key="1">
    <citation type="submission" date="2019-03" db="EMBL/GenBank/DDBJ databases">
        <title>Sapientia aquatica gen. nov., sp. nov., isolated from a crater lake.</title>
        <authorList>
            <person name="Felfoldi T."/>
            <person name="Szabo A."/>
            <person name="Toth E."/>
            <person name="Schumann P."/>
            <person name="Keki Z."/>
            <person name="Marialigeti K."/>
            <person name="Mathe I."/>
        </authorList>
    </citation>
    <scope>NUCLEOTIDE SEQUENCE [LARGE SCALE GENOMIC DNA]</scope>
    <source>
        <strain evidence="3 4">SA-152</strain>
    </source>
</reference>
<feature type="compositionally biased region" description="Basic residues" evidence="1">
    <location>
        <begin position="97"/>
        <end position="106"/>
    </location>
</feature>
<gene>
    <name evidence="3" type="ORF">E2I14_08145</name>
</gene>
<organism evidence="3 4">
    <name type="scientific">Sapientia aquatica</name>
    <dbReference type="NCBI Taxonomy" id="1549640"/>
    <lineage>
        <taxon>Bacteria</taxon>
        <taxon>Pseudomonadati</taxon>
        <taxon>Pseudomonadota</taxon>
        <taxon>Betaproteobacteria</taxon>
        <taxon>Burkholderiales</taxon>
        <taxon>Oxalobacteraceae</taxon>
        <taxon>Sapientia</taxon>
    </lineage>
</organism>
<comment type="caution">
    <text evidence="3">The sequence shown here is derived from an EMBL/GenBank/DDBJ whole genome shotgun (WGS) entry which is preliminary data.</text>
</comment>
<evidence type="ECO:0000313" key="4">
    <source>
        <dbReference type="Proteomes" id="UP000294829"/>
    </source>
</evidence>
<name>A0A4R5W234_9BURK</name>
<dbReference type="OrthoDB" id="4330189at2"/>
<dbReference type="SUPFAM" id="SSF46955">
    <property type="entry name" value="Putative DNA-binding domain"/>
    <property type="match status" value="1"/>
</dbReference>
<accession>A0A4R5W234</accession>